<keyword evidence="1" id="KW-1133">Transmembrane helix</keyword>
<organism evidence="2 3">
    <name type="scientific">Trichomonas vaginalis (strain ATCC PRA-98 / G3)</name>
    <dbReference type="NCBI Taxonomy" id="412133"/>
    <lineage>
        <taxon>Eukaryota</taxon>
        <taxon>Metamonada</taxon>
        <taxon>Parabasalia</taxon>
        <taxon>Trichomonadida</taxon>
        <taxon>Trichomonadidae</taxon>
        <taxon>Trichomonas</taxon>
    </lineage>
</organism>
<keyword evidence="3" id="KW-1185">Reference proteome</keyword>
<dbReference type="AlphaFoldDB" id="A2DJ76"/>
<dbReference type="RefSeq" id="XP_001580449.1">
    <property type="nucleotide sequence ID" value="XM_001580399.1"/>
</dbReference>
<dbReference type="InParanoid" id="A2DJ76"/>
<accession>A2DJ76</accession>
<reference evidence="2" key="2">
    <citation type="journal article" date="2007" name="Science">
        <title>Draft genome sequence of the sexually transmitted pathogen Trichomonas vaginalis.</title>
        <authorList>
            <person name="Carlton J.M."/>
            <person name="Hirt R.P."/>
            <person name="Silva J.C."/>
            <person name="Delcher A.L."/>
            <person name="Schatz M."/>
            <person name="Zhao Q."/>
            <person name="Wortman J.R."/>
            <person name="Bidwell S.L."/>
            <person name="Alsmark U.C.M."/>
            <person name="Besteiro S."/>
            <person name="Sicheritz-Ponten T."/>
            <person name="Noel C.J."/>
            <person name="Dacks J.B."/>
            <person name="Foster P.G."/>
            <person name="Simillion C."/>
            <person name="Van de Peer Y."/>
            <person name="Miranda-Saavedra D."/>
            <person name="Barton G.J."/>
            <person name="Westrop G.D."/>
            <person name="Mueller S."/>
            <person name="Dessi D."/>
            <person name="Fiori P.L."/>
            <person name="Ren Q."/>
            <person name="Paulsen I."/>
            <person name="Zhang H."/>
            <person name="Bastida-Corcuera F.D."/>
            <person name="Simoes-Barbosa A."/>
            <person name="Brown M.T."/>
            <person name="Hayes R.D."/>
            <person name="Mukherjee M."/>
            <person name="Okumura C.Y."/>
            <person name="Schneider R."/>
            <person name="Smith A.J."/>
            <person name="Vanacova S."/>
            <person name="Villalvazo M."/>
            <person name="Haas B.J."/>
            <person name="Pertea M."/>
            <person name="Feldblyum T.V."/>
            <person name="Utterback T.R."/>
            <person name="Shu C.L."/>
            <person name="Osoegawa K."/>
            <person name="de Jong P.J."/>
            <person name="Hrdy I."/>
            <person name="Horvathova L."/>
            <person name="Zubacova Z."/>
            <person name="Dolezal P."/>
            <person name="Malik S.B."/>
            <person name="Logsdon J.M. Jr."/>
            <person name="Henze K."/>
            <person name="Gupta A."/>
            <person name="Wang C.C."/>
            <person name="Dunne R.L."/>
            <person name="Upcroft J.A."/>
            <person name="Upcroft P."/>
            <person name="White O."/>
            <person name="Salzberg S.L."/>
            <person name="Tang P."/>
            <person name="Chiu C.-H."/>
            <person name="Lee Y.-S."/>
            <person name="Embley T.M."/>
            <person name="Coombs G.H."/>
            <person name="Mottram J.C."/>
            <person name="Tachezy J."/>
            <person name="Fraser-Liggett C.M."/>
            <person name="Johnson P.J."/>
        </authorList>
    </citation>
    <scope>NUCLEOTIDE SEQUENCE [LARGE SCALE GENOMIC DNA]</scope>
    <source>
        <strain evidence="2">G3</strain>
    </source>
</reference>
<dbReference type="EMBL" id="DS113207">
    <property type="protein sequence ID" value="EAY19463.1"/>
    <property type="molecule type" value="Genomic_DNA"/>
</dbReference>
<dbReference type="KEGG" id="tva:5465002"/>
<keyword evidence="1" id="KW-0812">Transmembrane</keyword>
<evidence type="ECO:0000256" key="1">
    <source>
        <dbReference type="SAM" id="Phobius"/>
    </source>
</evidence>
<sequence length="163" mass="18937">MLALLSQLVSSTVQCPIGTQYFYAQEINKIIAPNEWYYFMSSMSKTNTRPVFLVLKPTHDVTVYQSRQSDCPDEDDILVMEAKANKLNKVQVQVYNEYGFMNFGVKNYDYETYIEFHFDGQGPEKIFWTPGKKLFCLIVAMIVSLVTIYIYLTNPVPEHEKND</sequence>
<dbReference type="VEuPathDB" id="TrichDB:TVAG_135940"/>
<proteinExistence type="predicted"/>
<evidence type="ECO:0000313" key="2">
    <source>
        <dbReference type="EMBL" id="EAY19463.1"/>
    </source>
</evidence>
<gene>
    <name evidence="2" type="ORF">TVAG_135940</name>
</gene>
<protein>
    <submittedName>
        <fullName evidence="2">Uncharacterized protein</fullName>
    </submittedName>
</protein>
<evidence type="ECO:0000313" key="3">
    <source>
        <dbReference type="Proteomes" id="UP000001542"/>
    </source>
</evidence>
<name>A2DJ76_TRIV3</name>
<dbReference type="VEuPathDB" id="TrichDB:TVAGG3_0544190"/>
<feature type="transmembrane region" description="Helical" evidence="1">
    <location>
        <begin position="134"/>
        <end position="152"/>
    </location>
</feature>
<dbReference type="Proteomes" id="UP000001542">
    <property type="component" value="Unassembled WGS sequence"/>
</dbReference>
<keyword evidence="1" id="KW-0472">Membrane</keyword>
<reference evidence="2" key="1">
    <citation type="submission" date="2006-10" db="EMBL/GenBank/DDBJ databases">
        <authorList>
            <person name="Amadeo P."/>
            <person name="Zhao Q."/>
            <person name="Wortman J."/>
            <person name="Fraser-Liggett C."/>
            <person name="Carlton J."/>
        </authorList>
    </citation>
    <scope>NUCLEOTIDE SEQUENCE</scope>
    <source>
        <strain evidence="2">G3</strain>
    </source>
</reference>